<protein>
    <recommendedName>
        <fullName evidence="3">Nidogen G2 beta-barrel domain-containing protein</fullName>
    </recommendedName>
</protein>
<organism evidence="1 2">
    <name type="scientific">Buceros rhinoceros silvestris</name>
    <dbReference type="NCBI Taxonomy" id="175836"/>
    <lineage>
        <taxon>Eukaryota</taxon>
        <taxon>Metazoa</taxon>
        <taxon>Chordata</taxon>
        <taxon>Craniata</taxon>
        <taxon>Vertebrata</taxon>
        <taxon>Euteleostomi</taxon>
        <taxon>Archelosauria</taxon>
        <taxon>Archosauria</taxon>
        <taxon>Dinosauria</taxon>
        <taxon>Saurischia</taxon>
        <taxon>Theropoda</taxon>
        <taxon>Coelurosauria</taxon>
        <taxon>Aves</taxon>
        <taxon>Neognathae</taxon>
        <taxon>Neoaves</taxon>
        <taxon>Telluraves</taxon>
        <taxon>Coraciimorphae</taxon>
        <taxon>Bucerotiformes</taxon>
        <taxon>Bucerotidae</taxon>
        <taxon>Buceros</taxon>
    </lineage>
</organism>
<feature type="non-terminal residue" evidence="1">
    <location>
        <position position="55"/>
    </location>
</feature>
<dbReference type="Proteomes" id="UP000054064">
    <property type="component" value="Unassembled WGS sequence"/>
</dbReference>
<feature type="non-terminal residue" evidence="1">
    <location>
        <position position="1"/>
    </location>
</feature>
<reference evidence="1 2" key="1">
    <citation type="submission" date="2014-04" db="EMBL/GenBank/DDBJ databases">
        <title>Genome evolution of avian class.</title>
        <authorList>
            <person name="Zhang G."/>
            <person name="Li C."/>
        </authorList>
    </citation>
    <scope>NUCLEOTIDE SEQUENCE [LARGE SCALE GENOMIC DNA]</scope>
    <source>
        <strain evidence="1">BGI_N320</strain>
    </source>
</reference>
<proteinExistence type="predicted"/>
<keyword evidence="2" id="KW-1185">Reference proteome</keyword>
<evidence type="ECO:0000313" key="1">
    <source>
        <dbReference type="EMBL" id="KFO85971.1"/>
    </source>
</evidence>
<gene>
    <name evidence="1" type="ORF">N320_07616</name>
</gene>
<accession>A0A091GQV1</accession>
<dbReference type="EMBL" id="KL509503">
    <property type="protein sequence ID" value="KFO85971.1"/>
    <property type="molecule type" value="Genomic_DNA"/>
</dbReference>
<name>A0A091GQV1_BUCRH</name>
<dbReference type="AlphaFoldDB" id="A0A091GQV1"/>
<evidence type="ECO:0000313" key="2">
    <source>
        <dbReference type="Proteomes" id="UP000054064"/>
    </source>
</evidence>
<sequence>NGHKLHQGRFRLDIRKNFFTERVVKHWNRLPREVVESPSMEVFKNHVDVVLRDMV</sequence>
<evidence type="ECO:0008006" key="3">
    <source>
        <dbReference type="Google" id="ProtNLM"/>
    </source>
</evidence>